<protein>
    <submittedName>
        <fullName evidence="1">Uncharacterized protein</fullName>
    </submittedName>
</protein>
<sequence>MDNDPTLQIPTGRGIGIDVKTGRVFRSTMSVDTRSVVVRDGNEGRNPESSPTGQSCVVCQAEMNFVLPATISKEWKTNVKQFFCRHFPVAQFIASNTMDFPFCFACSKQLDKLINIENEAELLAAKFKSLKDSMVSRSAEAFLQRLKSECYNGIERTNFTRGSMSRLSSLESLVYAQSDSKSVSSMSTSDHSVFGSEQILRK</sequence>
<evidence type="ECO:0000313" key="1">
    <source>
        <dbReference type="EMBL" id="CAG7720144.1"/>
    </source>
</evidence>
<dbReference type="EMBL" id="CAJVCH010067690">
    <property type="protein sequence ID" value="CAG7720144.1"/>
    <property type="molecule type" value="Genomic_DNA"/>
</dbReference>
<evidence type="ECO:0000313" key="2">
    <source>
        <dbReference type="Proteomes" id="UP000708208"/>
    </source>
</evidence>
<gene>
    <name evidence="1" type="ORF">AFUS01_LOCUS9430</name>
</gene>
<organism evidence="1 2">
    <name type="scientific">Allacma fusca</name>
    <dbReference type="NCBI Taxonomy" id="39272"/>
    <lineage>
        <taxon>Eukaryota</taxon>
        <taxon>Metazoa</taxon>
        <taxon>Ecdysozoa</taxon>
        <taxon>Arthropoda</taxon>
        <taxon>Hexapoda</taxon>
        <taxon>Collembola</taxon>
        <taxon>Symphypleona</taxon>
        <taxon>Sminthuridae</taxon>
        <taxon>Allacma</taxon>
    </lineage>
</organism>
<dbReference type="Proteomes" id="UP000708208">
    <property type="component" value="Unassembled WGS sequence"/>
</dbReference>
<accession>A0A8J2K4Y6</accession>
<dbReference type="AlphaFoldDB" id="A0A8J2K4Y6"/>
<name>A0A8J2K4Y6_9HEXA</name>
<keyword evidence="2" id="KW-1185">Reference proteome</keyword>
<reference evidence="1" key="1">
    <citation type="submission" date="2021-06" db="EMBL/GenBank/DDBJ databases">
        <authorList>
            <person name="Hodson N. C."/>
            <person name="Mongue J. A."/>
            <person name="Jaron S. K."/>
        </authorList>
    </citation>
    <scope>NUCLEOTIDE SEQUENCE</scope>
</reference>
<comment type="caution">
    <text evidence="1">The sequence shown here is derived from an EMBL/GenBank/DDBJ whole genome shotgun (WGS) entry which is preliminary data.</text>
</comment>
<proteinExistence type="predicted"/>